<proteinExistence type="inferred from homology"/>
<dbReference type="EC" id="3.1.13.1" evidence="8"/>
<evidence type="ECO:0000256" key="5">
    <source>
        <dbReference type="ARBA" id="ARBA00022801"/>
    </source>
</evidence>
<evidence type="ECO:0000256" key="8">
    <source>
        <dbReference type="HAMAP-Rule" id="MF_01895"/>
    </source>
</evidence>
<dbReference type="CDD" id="cd04471">
    <property type="entry name" value="S1_RNase_R"/>
    <property type="match status" value="1"/>
</dbReference>
<comment type="catalytic activity">
    <reaction evidence="1 8">
        <text>Exonucleolytic cleavage in the 3'- to 5'-direction to yield nucleoside 5'-phosphates.</text>
        <dbReference type="EC" id="3.1.13.1"/>
    </reaction>
</comment>
<protein>
    <recommendedName>
        <fullName evidence="8">Ribonuclease R</fullName>
        <shortName evidence="8">RNase R</shortName>
        <ecNumber evidence="8">3.1.13.1</ecNumber>
    </recommendedName>
</protein>
<dbReference type="PANTHER" id="PTHR23355">
    <property type="entry name" value="RIBONUCLEASE"/>
    <property type="match status" value="1"/>
</dbReference>
<keyword evidence="12" id="KW-1185">Reference proteome</keyword>
<evidence type="ECO:0000256" key="9">
    <source>
        <dbReference type="SAM" id="MobiDB-lite"/>
    </source>
</evidence>
<dbReference type="Pfam" id="PF17876">
    <property type="entry name" value="CSD2"/>
    <property type="match status" value="1"/>
</dbReference>
<accession>A0AAE3KBS6</accession>
<feature type="compositionally biased region" description="Basic residues" evidence="9">
    <location>
        <begin position="762"/>
        <end position="771"/>
    </location>
</feature>
<dbReference type="SUPFAM" id="SSF50249">
    <property type="entry name" value="Nucleic acid-binding proteins"/>
    <property type="match status" value="4"/>
</dbReference>
<keyword evidence="5 8" id="KW-0378">Hydrolase</keyword>
<dbReference type="NCBIfam" id="TIGR00358">
    <property type="entry name" value="3_prime_RNase"/>
    <property type="match status" value="1"/>
</dbReference>
<evidence type="ECO:0000256" key="4">
    <source>
        <dbReference type="ARBA" id="ARBA00022722"/>
    </source>
</evidence>
<dbReference type="SMART" id="SM00955">
    <property type="entry name" value="RNB"/>
    <property type="match status" value="1"/>
</dbReference>
<evidence type="ECO:0000313" key="11">
    <source>
        <dbReference type="EMBL" id="MCP1675019.1"/>
    </source>
</evidence>
<keyword evidence="6 8" id="KW-0269">Exonuclease</keyword>
<dbReference type="InterPro" id="IPR013668">
    <property type="entry name" value="RNase_R_HTH_12"/>
</dbReference>
<comment type="function">
    <text evidence="8">3'-5' exoribonuclease that releases 5'-nucleoside monophosphates and is involved in maturation of structured RNAs.</text>
</comment>
<dbReference type="SMART" id="SM00357">
    <property type="entry name" value="CSP"/>
    <property type="match status" value="1"/>
</dbReference>
<dbReference type="Gene3D" id="2.40.50.140">
    <property type="entry name" value="Nucleic acid-binding proteins"/>
    <property type="match status" value="2"/>
</dbReference>
<dbReference type="Pfam" id="PF00575">
    <property type="entry name" value="S1"/>
    <property type="match status" value="1"/>
</dbReference>
<evidence type="ECO:0000313" key="12">
    <source>
        <dbReference type="Proteomes" id="UP001205843"/>
    </source>
</evidence>
<evidence type="ECO:0000256" key="6">
    <source>
        <dbReference type="ARBA" id="ARBA00022839"/>
    </source>
</evidence>
<dbReference type="InterPro" id="IPR011129">
    <property type="entry name" value="CSD"/>
</dbReference>
<dbReference type="GO" id="GO:0008859">
    <property type="term" value="F:exoribonuclease II activity"/>
    <property type="evidence" value="ECO:0007669"/>
    <property type="project" value="UniProtKB-UniRule"/>
</dbReference>
<dbReference type="InterPro" id="IPR003029">
    <property type="entry name" value="S1_domain"/>
</dbReference>
<dbReference type="GO" id="GO:0006402">
    <property type="term" value="P:mRNA catabolic process"/>
    <property type="evidence" value="ECO:0007669"/>
    <property type="project" value="TreeGrafter"/>
</dbReference>
<dbReference type="PROSITE" id="PS01175">
    <property type="entry name" value="RIBONUCLEASE_II"/>
    <property type="match status" value="1"/>
</dbReference>
<dbReference type="EMBL" id="JALJXV010000004">
    <property type="protein sequence ID" value="MCP1675019.1"/>
    <property type="molecule type" value="Genomic_DNA"/>
</dbReference>
<reference evidence="11" key="1">
    <citation type="submission" date="2022-03" db="EMBL/GenBank/DDBJ databases">
        <title>Genomic Encyclopedia of Type Strains, Phase III (KMG-III): the genomes of soil and plant-associated and newly described type strains.</title>
        <authorList>
            <person name="Whitman W."/>
        </authorList>
    </citation>
    <scope>NUCLEOTIDE SEQUENCE</scope>
    <source>
        <strain evidence="11">ANL 6-2</strain>
    </source>
</reference>
<dbReference type="NCBIfam" id="TIGR02063">
    <property type="entry name" value="RNase_R"/>
    <property type="match status" value="1"/>
</dbReference>
<dbReference type="InterPro" id="IPR011805">
    <property type="entry name" value="RNase_R"/>
</dbReference>
<keyword evidence="7 8" id="KW-0694">RNA-binding</keyword>
<dbReference type="AlphaFoldDB" id="A0AAE3KBS6"/>
<gene>
    <name evidence="8" type="primary">rnr</name>
    <name evidence="11" type="ORF">J2T57_002157</name>
</gene>
<name>A0AAE3KBS6_9GAMM</name>
<comment type="subcellular location">
    <subcellularLocation>
        <location evidence="2 8">Cytoplasm</location>
    </subcellularLocation>
</comment>
<dbReference type="PROSITE" id="PS50126">
    <property type="entry name" value="S1"/>
    <property type="match status" value="1"/>
</dbReference>
<evidence type="ECO:0000256" key="7">
    <source>
        <dbReference type="ARBA" id="ARBA00022884"/>
    </source>
</evidence>
<dbReference type="PANTHER" id="PTHR23355:SF9">
    <property type="entry name" value="DIS3-LIKE EXONUCLEASE 2"/>
    <property type="match status" value="1"/>
</dbReference>
<dbReference type="Pfam" id="PF08206">
    <property type="entry name" value="OB_RNB"/>
    <property type="match status" value="1"/>
</dbReference>
<evidence type="ECO:0000256" key="2">
    <source>
        <dbReference type="ARBA" id="ARBA00004496"/>
    </source>
</evidence>
<dbReference type="InterPro" id="IPR012340">
    <property type="entry name" value="NA-bd_OB-fold"/>
</dbReference>
<dbReference type="HAMAP" id="MF_01895">
    <property type="entry name" value="RNase_R"/>
    <property type="match status" value="1"/>
</dbReference>
<dbReference type="InterPro" id="IPR040476">
    <property type="entry name" value="CSD2"/>
</dbReference>
<evidence type="ECO:0000256" key="1">
    <source>
        <dbReference type="ARBA" id="ARBA00001849"/>
    </source>
</evidence>
<dbReference type="SMART" id="SM00316">
    <property type="entry name" value="S1"/>
    <property type="match status" value="1"/>
</dbReference>
<evidence type="ECO:0000259" key="10">
    <source>
        <dbReference type="PROSITE" id="PS50126"/>
    </source>
</evidence>
<organism evidence="11 12">
    <name type="scientific">Natronocella acetinitrilica</name>
    <dbReference type="NCBI Taxonomy" id="414046"/>
    <lineage>
        <taxon>Bacteria</taxon>
        <taxon>Pseudomonadati</taxon>
        <taxon>Pseudomonadota</taxon>
        <taxon>Gammaproteobacteria</taxon>
        <taxon>Chromatiales</taxon>
        <taxon>Ectothiorhodospiraceae</taxon>
        <taxon>Natronocella</taxon>
    </lineage>
</organism>
<dbReference type="InterPro" id="IPR050180">
    <property type="entry name" value="RNR_Ribonuclease"/>
</dbReference>
<feature type="domain" description="S1 motif" evidence="10">
    <location>
        <begin position="645"/>
        <end position="726"/>
    </location>
</feature>
<dbReference type="GO" id="GO:0005829">
    <property type="term" value="C:cytosol"/>
    <property type="evidence" value="ECO:0007669"/>
    <property type="project" value="TreeGrafter"/>
</dbReference>
<dbReference type="InterPro" id="IPR022966">
    <property type="entry name" value="RNase_II/R_CS"/>
</dbReference>
<keyword evidence="4 8" id="KW-0540">Nuclease</keyword>
<dbReference type="Pfam" id="PF00773">
    <property type="entry name" value="RNB"/>
    <property type="match status" value="1"/>
</dbReference>
<comment type="similarity">
    <text evidence="8">Belongs to the RNR ribonuclease family. RNase R subfamily.</text>
</comment>
<feature type="compositionally biased region" description="Basic and acidic residues" evidence="9">
    <location>
        <begin position="752"/>
        <end position="761"/>
    </location>
</feature>
<dbReference type="Pfam" id="PF08461">
    <property type="entry name" value="WHD_RNase_R"/>
    <property type="match status" value="1"/>
</dbReference>
<dbReference type="InterPro" id="IPR001900">
    <property type="entry name" value="RNase_II/R"/>
</dbReference>
<keyword evidence="3 8" id="KW-0963">Cytoplasm</keyword>
<dbReference type="RefSeq" id="WP_253477791.1">
    <property type="nucleotide sequence ID" value="NZ_JALJXV010000004.1"/>
</dbReference>
<dbReference type="InterPro" id="IPR013223">
    <property type="entry name" value="RNase_B_OB_dom"/>
</dbReference>
<dbReference type="Proteomes" id="UP001205843">
    <property type="component" value="Unassembled WGS sequence"/>
</dbReference>
<dbReference type="InterPro" id="IPR004476">
    <property type="entry name" value="RNase_II/RNase_R"/>
</dbReference>
<feature type="region of interest" description="Disordered" evidence="9">
    <location>
        <begin position="732"/>
        <end position="771"/>
    </location>
</feature>
<sequence>MTTRKPIADPNTDPFLAREQDKYAHPVPSREFILEFLEEQAAPFTRDEIAAALSLDHPDALEGLRRRLIAMERDGQLVRNRREGYVLVDHEELIRGRIIGHKDGFGWLAPDAGGERIFLSPRDMRTVLHGDRAVVRIVGMDQQGKPEGRIVDVLTRANKAVVGRYLEESGVSFVVPQNRRLHLDIVIPPEHRGSALDGQLVVVGIEQQPTRRLQPVGRIMQVLGEQIEPGSEVETAALTYGVPVSWPEAALQQAEELPEEVAESDKAGRRDLRDLPLVTIDGADAKDFDDAVYCEPKPSGWRLVVAIADVSHYVQPGSALDHEAQDRGNSVYFPGQVVPMLPERLSNGLCSLNPRVDRLCMVCDMLISDSGTIRRSQFYRGVMRSHARMLYEQVAKIVVDRDSELRKRYQALVPHLDDLFEMYGVLRKARRHRGAIDFETTETAITFGPDGIIEGVYPVQRNEAHKIIEECMLAANLATARYLKRHRVPSLFRNHEGPDGDRLDNLRDFLSGIGLSLGGGDDPQPKDYARLMDAVSRRPDRELIQTVMLRSLQQAVYHPENAGHFGLAMSEYAHFTSPIRRYPDLLVHRAIGHVLEGKPGDSFPLDQDRLLTLGEHCSMTERRADEATRDVVMMLKCRYMRDRVGEEFDGVITAVTGFGLFVELEEVHVDGLVHVTQLENDFFHFDPVRHELQGDRTGRVYRLTDRVRVRLDRVNPDEKKIDLSMLGPLDESGQVVPAAASDGRKRGPGKGAKRDGKERASRPGRGRRRGR</sequence>
<comment type="caution">
    <text evidence="11">The sequence shown here is derived from an EMBL/GenBank/DDBJ whole genome shotgun (WGS) entry which is preliminary data.</text>
</comment>
<dbReference type="GO" id="GO:0003723">
    <property type="term" value="F:RNA binding"/>
    <property type="evidence" value="ECO:0007669"/>
    <property type="project" value="UniProtKB-UniRule"/>
</dbReference>
<evidence type="ECO:0000256" key="3">
    <source>
        <dbReference type="ARBA" id="ARBA00022490"/>
    </source>
</evidence>